<keyword evidence="3" id="KW-1185">Reference proteome</keyword>
<dbReference type="Proteomes" id="UP000324091">
    <property type="component" value="Chromosome 8"/>
</dbReference>
<gene>
    <name evidence="2" type="ORF">D4764_08G0005330</name>
</gene>
<evidence type="ECO:0000256" key="1">
    <source>
        <dbReference type="SAM" id="MobiDB-lite"/>
    </source>
</evidence>
<sequence>MLTIHNRGRLAEKRTIPLPPNRVPKKELSSIFSSDDSEGSERASGDHAHIKQEEDLPYSIMRKR</sequence>
<feature type="compositionally biased region" description="Basic and acidic residues" evidence="1">
    <location>
        <begin position="39"/>
        <end position="54"/>
    </location>
</feature>
<reference evidence="2 3" key="1">
    <citation type="submission" date="2019-04" db="EMBL/GenBank/DDBJ databases">
        <title>Chromosome genome assembly for Takifugu flavidus.</title>
        <authorList>
            <person name="Xiao S."/>
        </authorList>
    </citation>
    <scope>NUCLEOTIDE SEQUENCE [LARGE SCALE GENOMIC DNA]</scope>
    <source>
        <strain evidence="2">HTHZ2018</strain>
        <tissue evidence="2">Muscle</tissue>
    </source>
</reference>
<dbReference type="AlphaFoldDB" id="A0A5C6MN18"/>
<feature type="region of interest" description="Disordered" evidence="1">
    <location>
        <begin position="1"/>
        <end position="64"/>
    </location>
</feature>
<comment type="caution">
    <text evidence="2">The sequence shown here is derived from an EMBL/GenBank/DDBJ whole genome shotgun (WGS) entry which is preliminary data.</text>
</comment>
<accession>A0A5C6MN18</accession>
<protein>
    <submittedName>
        <fullName evidence="2">Uncharacterized protein</fullName>
    </submittedName>
</protein>
<name>A0A5C6MN18_9TELE</name>
<dbReference type="EMBL" id="RHFK02000021">
    <property type="protein sequence ID" value="TWW56546.1"/>
    <property type="molecule type" value="Genomic_DNA"/>
</dbReference>
<proteinExistence type="predicted"/>
<evidence type="ECO:0000313" key="2">
    <source>
        <dbReference type="EMBL" id="TWW56546.1"/>
    </source>
</evidence>
<organism evidence="2 3">
    <name type="scientific">Takifugu flavidus</name>
    <name type="common">sansaifugu</name>
    <dbReference type="NCBI Taxonomy" id="433684"/>
    <lineage>
        <taxon>Eukaryota</taxon>
        <taxon>Metazoa</taxon>
        <taxon>Chordata</taxon>
        <taxon>Craniata</taxon>
        <taxon>Vertebrata</taxon>
        <taxon>Euteleostomi</taxon>
        <taxon>Actinopterygii</taxon>
        <taxon>Neopterygii</taxon>
        <taxon>Teleostei</taxon>
        <taxon>Neoteleostei</taxon>
        <taxon>Acanthomorphata</taxon>
        <taxon>Eupercaria</taxon>
        <taxon>Tetraodontiformes</taxon>
        <taxon>Tetradontoidea</taxon>
        <taxon>Tetraodontidae</taxon>
        <taxon>Takifugu</taxon>
    </lineage>
</organism>
<evidence type="ECO:0000313" key="3">
    <source>
        <dbReference type="Proteomes" id="UP000324091"/>
    </source>
</evidence>